<dbReference type="Gene3D" id="3.40.1440.50">
    <property type="match status" value="1"/>
</dbReference>
<sequence>MISSILRNTIKFTNGRTAREKWAKTFNIVNELTIDEFNKDCNHVFNKEAIIQLDTSDRQTVIEAIPLDKIEWNKNCEKIYIITKNKKIIKIGGTRNGMKERFGSYLCGHHVCERGKSGKMSVTNAHLYHTMEKDLLETECEWEFYTWTLPVIDYTVNILGNETKINVQTYHAYESCCINKYKNKTGHIPILCDNCDPVYTK</sequence>
<reference evidence="1" key="1">
    <citation type="journal article" date="2020" name="Nature">
        <title>Giant virus diversity and host interactions through global metagenomics.</title>
        <authorList>
            <person name="Schulz F."/>
            <person name="Roux S."/>
            <person name="Paez-Espino D."/>
            <person name="Jungbluth S."/>
            <person name="Walsh D.A."/>
            <person name="Denef V.J."/>
            <person name="McMahon K.D."/>
            <person name="Konstantinidis K.T."/>
            <person name="Eloe-Fadrosh E.A."/>
            <person name="Kyrpides N.C."/>
            <person name="Woyke T."/>
        </authorList>
    </citation>
    <scope>NUCLEOTIDE SEQUENCE</scope>
    <source>
        <strain evidence="1">GVMAG-M-3300021962-46</strain>
    </source>
</reference>
<dbReference type="EMBL" id="MN739480">
    <property type="protein sequence ID" value="QHT07280.1"/>
    <property type="molecule type" value="Genomic_DNA"/>
</dbReference>
<organism evidence="1">
    <name type="scientific">viral metagenome</name>
    <dbReference type="NCBI Taxonomy" id="1070528"/>
    <lineage>
        <taxon>unclassified sequences</taxon>
        <taxon>metagenomes</taxon>
        <taxon>organismal metagenomes</taxon>
    </lineage>
</organism>
<protein>
    <submittedName>
        <fullName evidence="1">Uncharacterized protein</fullName>
    </submittedName>
</protein>
<proteinExistence type="predicted"/>
<dbReference type="AlphaFoldDB" id="A0A6C0CTS2"/>
<name>A0A6C0CTS2_9ZZZZ</name>
<accession>A0A6C0CTS2</accession>
<evidence type="ECO:0000313" key="1">
    <source>
        <dbReference type="EMBL" id="QHT07280.1"/>
    </source>
</evidence>